<dbReference type="SUPFAM" id="SSF53448">
    <property type="entry name" value="Nucleotide-diphospho-sugar transferases"/>
    <property type="match status" value="1"/>
</dbReference>
<dbReference type="STRING" id="1137993.SAMN05660209_02209"/>
<evidence type="ECO:0000313" key="11">
    <source>
        <dbReference type="Proteomes" id="UP000198921"/>
    </source>
</evidence>
<comment type="pathway">
    <text evidence="2">Lipid metabolism; sphingolipid metabolism.</text>
</comment>
<dbReference type="InterPro" id="IPR029044">
    <property type="entry name" value="Nucleotide-diphossugar_trans"/>
</dbReference>
<evidence type="ECO:0000256" key="4">
    <source>
        <dbReference type="ARBA" id="ARBA00022676"/>
    </source>
</evidence>
<proteinExistence type="predicted"/>
<sequence>MWGSVLDVLQGTLLVLIASNVLWTAFMHLCTWTYLTGHGSAHSSRTYEPDVSVVKPTKGVDQSALENFGSFCSQDYGGRYELLFCVEESSDPAVPVIRRVMAEHPDTRIRLVFSESADSRSFGKLKNMAAGVAASSHDVIVFSDSDARVPPTFLRDTVACTRDPSIGIAFGAPAYTGSDDWPAALTSISVNELALRIATLHLFGLFDGAIGTTMVVRRGVIREVGGIEQLGWHIADDIQLARVIRQRGYRIHLLRQPARVIHHHDSFAGWWSHRHRWLVIIRHYWPVNYALMNLVDLALTWGIVYLGIALFQGSEVPVALGPLLVALTTALLSTAAVNTVLARNEKLWRFPWVVLVQELFRLPLVLHSLVTDEIVWRGRRFRVHSDGTASIVEPRAVGHGTA</sequence>
<dbReference type="GO" id="GO:0006679">
    <property type="term" value="P:glucosylceramide biosynthetic process"/>
    <property type="evidence" value="ECO:0007669"/>
    <property type="project" value="TreeGrafter"/>
</dbReference>
<dbReference type="Gene3D" id="3.90.550.10">
    <property type="entry name" value="Spore Coat Polysaccharide Biosynthesis Protein SpsA, Chain A"/>
    <property type="match status" value="1"/>
</dbReference>
<dbReference type="AlphaFoldDB" id="A0A1H3HPV3"/>
<organism evidence="10 11">
    <name type="scientific">Geodermatophilus africanus</name>
    <dbReference type="NCBI Taxonomy" id="1137993"/>
    <lineage>
        <taxon>Bacteria</taxon>
        <taxon>Bacillati</taxon>
        <taxon>Actinomycetota</taxon>
        <taxon>Actinomycetes</taxon>
        <taxon>Geodermatophilales</taxon>
        <taxon>Geodermatophilaceae</taxon>
        <taxon>Geodermatophilus</taxon>
    </lineage>
</organism>
<keyword evidence="11" id="KW-1185">Reference proteome</keyword>
<protein>
    <submittedName>
        <fullName evidence="10">Ceramide glucosyltransferase</fullName>
    </submittedName>
</protein>
<feature type="transmembrane region" description="Helical" evidence="9">
    <location>
        <begin position="12"/>
        <end position="35"/>
    </location>
</feature>
<evidence type="ECO:0000256" key="9">
    <source>
        <dbReference type="SAM" id="Phobius"/>
    </source>
</evidence>
<evidence type="ECO:0000313" key="10">
    <source>
        <dbReference type="EMBL" id="SDY17541.1"/>
    </source>
</evidence>
<evidence type="ECO:0000256" key="6">
    <source>
        <dbReference type="ARBA" id="ARBA00022692"/>
    </source>
</evidence>
<evidence type="ECO:0000256" key="8">
    <source>
        <dbReference type="ARBA" id="ARBA00023136"/>
    </source>
</evidence>
<keyword evidence="6 9" id="KW-0812">Transmembrane</keyword>
<keyword evidence="4" id="KW-0328">Glycosyltransferase</keyword>
<feature type="transmembrane region" description="Helical" evidence="9">
    <location>
        <begin position="323"/>
        <end position="341"/>
    </location>
</feature>
<dbReference type="PANTHER" id="PTHR12726">
    <property type="entry name" value="CERAMIDE GLUCOSYLTRANSFERASE"/>
    <property type="match status" value="1"/>
</dbReference>
<gene>
    <name evidence="10" type="ORF">SAMN05660209_02209</name>
</gene>
<dbReference type="InterPro" id="IPR025993">
    <property type="entry name" value="Ceramide_glucosylTrfase"/>
</dbReference>
<dbReference type="Proteomes" id="UP000198921">
    <property type="component" value="Unassembled WGS sequence"/>
</dbReference>
<feature type="transmembrane region" description="Helical" evidence="9">
    <location>
        <begin position="290"/>
        <end position="311"/>
    </location>
</feature>
<evidence type="ECO:0000256" key="1">
    <source>
        <dbReference type="ARBA" id="ARBA00004141"/>
    </source>
</evidence>
<evidence type="ECO:0000256" key="3">
    <source>
        <dbReference type="ARBA" id="ARBA00004991"/>
    </source>
</evidence>
<dbReference type="Pfam" id="PF13506">
    <property type="entry name" value="Glyco_transf_21"/>
    <property type="match status" value="1"/>
</dbReference>
<evidence type="ECO:0000256" key="2">
    <source>
        <dbReference type="ARBA" id="ARBA00004760"/>
    </source>
</evidence>
<name>A0A1H3HPV3_9ACTN</name>
<evidence type="ECO:0000256" key="5">
    <source>
        <dbReference type="ARBA" id="ARBA00022679"/>
    </source>
</evidence>
<comment type="subcellular location">
    <subcellularLocation>
        <location evidence="1">Membrane</location>
        <topology evidence="1">Multi-pass membrane protein</topology>
    </subcellularLocation>
</comment>
<evidence type="ECO:0000256" key="7">
    <source>
        <dbReference type="ARBA" id="ARBA00022989"/>
    </source>
</evidence>
<keyword evidence="8 9" id="KW-0472">Membrane</keyword>
<keyword evidence="7 9" id="KW-1133">Transmembrane helix</keyword>
<dbReference type="GO" id="GO:0008120">
    <property type="term" value="F:ceramide glucosyltransferase activity"/>
    <property type="evidence" value="ECO:0007669"/>
    <property type="project" value="TreeGrafter"/>
</dbReference>
<dbReference type="GO" id="GO:0016020">
    <property type="term" value="C:membrane"/>
    <property type="evidence" value="ECO:0007669"/>
    <property type="project" value="UniProtKB-SubCell"/>
</dbReference>
<comment type="pathway">
    <text evidence="3">Sphingolipid metabolism.</text>
</comment>
<dbReference type="PANTHER" id="PTHR12726:SF0">
    <property type="entry name" value="CERAMIDE GLUCOSYLTRANSFERASE"/>
    <property type="match status" value="1"/>
</dbReference>
<accession>A0A1H3HPV3</accession>
<dbReference type="RefSeq" id="WP_139263522.1">
    <property type="nucleotide sequence ID" value="NZ_FNOT01000005.1"/>
</dbReference>
<reference evidence="11" key="1">
    <citation type="submission" date="2016-10" db="EMBL/GenBank/DDBJ databases">
        <authorList>
            <person name="Varghese N."/>
            <person name="Submissions S."/>
        </authorList>
    </citation>
    <scope>NUCLEOTIDE SEQUENCE [LARGE SCALE GENOMIC DNA]</scope>
    <source>
        <strain evidence="11">DSM 45422</strain>
    </source>
</reference>
<dbReference type="OrthoDB" id="9811884at2"/>
<keyword evidence="5 10" id="KW-0808">Transferase</keyword>
<dbReference type="EMBL" id="FNOT01000005">
    <property type="protein sequence ID" value="SDY17541.1"/>
    <property type="molecule type" value="Genomic_DNA"/>
</dbReference>